<keyword evidence="2" id="KW-1185">Reference proteome</keyword>
<dbReference type="RefSeq" id="WP_089244528.1">
    <property type="nucleotide sequence ID" value="NZ_FZOW01000003.1"/>
</dbReference>
<proteinExistence type="predicted"/>
<dbReference type="OrthoDB" id="4377428at2"/>
<dbReference type="EMBL" id="FZOW01000003">
    <property type="protein sequence ID" value="SNS57914.1"/>
    <property type="molecule type" value="Genomic_DNA"/>
</dbReference>
<evidence type="ECO:0000313" key="2">
    <source>
        <dbReference type="Proteomes" id="UP000198327"/>
    </source>
</evidence>
<name>A0A239FPS3_9NOCA</name>
<evidence type="ECO:0000313" key="1">
    <source>
        <dbReference type="EMBL" id="SNS57914.1"/>
    </source>
</evidence>
<reference evidence="2" key="1">
    <citation type="submission" date="2017-06" db="EMBL/GenBank/DDBJ databases">
        <authorList>
            <person name="Varghese N."/>
            <person name="Submissions S."/>
        </authorList>
    </citation>
    <scope>NUCLEOTIDE SEQUENCE [LARGE SCALE GENOMIC DNA]</scope>
    <source>
        <strain evidence="2">JCM 23211</strain>
    </source>
</reference>
<protein>
    <submittedName>
        <fullName evidence="1">Uncharacterized protein</fullName>
    </submittedName>
</protein>
<dbReference type="AlphaFoldDB" id="A0A239FPS3"/>
<organism evidence="1 2">
    <name type="scientific">Rhodococcoides kyotonense</name>
    <dbReference type="NCBI Taxonomy" id="398843"/>
    <lineage>
        <taxon>Bacteria</taxon>
        <taxon>Bacillati</taxon>
        <taxon>Actinomycetota</taxon>
        <taxon>Actinomycetes</taxon>
        <taxon>Mycobacteriales</taxon>
        <taxon>Nocardiaceae</taxon>
        <taxon>Rhodococcoides</taxon>
    </lineage>
</organism>
<gene>
    <name evidence="1" type="ORF">SAMN05421642_103365</name>
</gene>
<sequence length="151" mass="16969">MRHTDYDLAGEPVFTWYSATAEELYEFCLPVIEQLTSPGGVAAHVWLIHEDGHTEVKRSGDFDAESGADWPLVLMTGPDLDWVIQWFLGDLSAVGPEREQALADAFERARMASKEDWIDVFQRACDEQLNPLLRQVFPQFGIPMGVLDADA</sequence>
<accession>A0A239FPS3</accession>
<dbReference type="Proteomes" id="UP000198327">
    <property type="component" value="Unassembled WGS sequence"/>
</dbReference>